<feature type="compositionally biased region" description="Polar residues" evidence="1">
    <location>
        <begin position="49"/>
        <end position="66"/>
    </location>
</feature>
<feature type="region of interest" description="Disordered" evidence="1">
    <location>
        <begin position="1"/>
        <end position="82"/>
    </location>
</feature>
<gene>
    <name evidence="2" type="ORF">GCM10009788_10600</name>
</gene>
<evidence type="ECO:0000313" key="3">
    <source>
        <dbReference type="Proteomes" id="UP001500842"/>
    </source>
</evidence>
<accession>A0ABN1ZZP9</accession>
<protein>
    <submittedName>
        <fullName evidence="2">Uncharacterized protein</fullName>
    </submittedName>
</protein>
<dbReference type="EMBL" id="BAAAOR010000007">
    <property type="protein sequence ID" value="GAA1508283.1"/>
    <property type="molecule type" value="Genomic_DNA"/>
</dbReference>
<comment type="caution">
    <text evidence="2">The sequence shown here is derived from an EMBL/GenBank/DDBJ whole genome shotgun (WGS) entry which is preliminary data.</text>
</comment>
<evidence type="ECO:0000256" key="1">
    <source>
        <dbReference type="SAM" id="MobiDB-lite"/>
    </source>
</evidence>
<keyword evidence="3" id="KW-1185">Reference proteome</keyword>
<name>A0ABN1ZZP9_9ACTN</name>
<proteinExistence type="predicted"/>
<sequence>MDRIAAVDGPTFARPAKKSSTEPTVLISTSAASHPQPAAPKPRSGMPRTVSTASSAPVAPVQTSAARATGGVPAVMRSPITM</sequence>
<feature type="compositionally biased region" description="Polar residues" evidence="1">
    <location>
        <begin position="21"/>
        <end position="33"/>
    </location>
</feature>
<organism evidence="2 3">
    <name type="scientific">Nocardioides humi</name>
    <dbReference type="NCBI Taxonomy" id="449461"/>
    <lineage>
        <taxon>Bacteria</taxon>
        <taxon>Bacillati</taxon>
        <taxon>Actinomycetota</taxon>
        <taxon>Actinomycetes</taxon>
        <taxon>Propionibacteriales</taxon>
        <taxon>Nocardioidaceae</taxon>
        <taxon>Nocardioides</taxon>
    </lineage>
</organism>
<evidence type="ECO:0000313" key="2">
    <source>
        <dbReference type="EMBL" id="GAA1508283.1"/>
    </source>
</evidence>
<dbReference type="Proteomes" id="UP001500842">
    <property type="component" value="Unassembled WGS sequence"/>
</dbReference>
<reference evidence="2 3" key="1">
    <citation type="journal article" date="2019" name="Int. J. Syst. Evol. Microbiol.">
        <title>The Global Catalogue of Microorganisms (GCM) 10K type strain sequencing project: providing services to taxonomists for standard genome sequencing and annotation.</title>
        <authorList>
            <consortium name="The Broad Institute Genomics Platform"/>
            <consortium name="The Broad Institute Genome Sequencing Center for Infectious Disease"/>
            <person name="Wu L."/>
            <person name="Ma J."/>
        </authorList>
    </citation>
    <scope>NUCLEOTIDE SEQUENCE [LARGE SCALE GENOMIC DNA]</scope>
    <source>
        <strain evidence="2 3">JCM 14942</strain>
    </source>
</reference>